<organism evidence="1 2">
    <name type="scientific">Lysinibacillus zambalensis</name>
    <dbReference type="NCBI Taxonomy" id="3160866"/>
    <lineage>
        <taxon>Bacteria</taxon>
        <taxon>Bacillati</taxon>
        <taxon>Bacillota</taxon>
        <taxon>Bacilli</taxon>
        <taxon>Bacillales</taxon>
        <taxon>Bacillaceae</taxon>
        <taxon>Lysinibacillus</taxon>
    </lineage>
</organism>
<comment type="caution">
    <text evidence="1">The sequence shown here is derived from an EMBL/GenBank/DDBJ whole genome shotgun (WGS) entry which is preliminary data.</text>
</comment>
<protein>
    <submittedName>
        <fullName evidence="1">Uncharacterized protein</fullName>
    </submittedName>
</protein>
<proteinExistence type="predicted"/>
<sequence>MKIKIVKETGCFMYLDENNNMTDYFFLNMYRFDQLPNELLEALKTRLEMEKVIPLGIYNNLFDNSLYLVCKNKKFVNDDYAFTFKYSPEGIEKALGHDFYNGNINNTNKGFIPLHDFRELKTTV</sequence>
<keyword evidence="2" id="KW-1185">Reference proteome</keyword>
<dbReference type="RefSeq" id="WP_349659857.1">
    <property type="nucleotide sequence ID" value="NZ_JBEGDG010000007.1"/>
</dbReference>
<reference evidence="1 2" key="1">
    <citation type="submission" date="2024-06" db="EMBL/GenBank/DDBJ databases">
        <title>Lysinibacillus zambalefons sp. nov., a Novel Firmicute Isolated from the Poon Bato Zambales Hyperalkaline Spring.</title>
        <authorList>
            <person name="Aja J.A."/>
            <person name="Lazaro J.E.H."/>
            <person name="Llorin L.D."/>
            <person name="Lim K.R."/>
            <person name="Teodosio J."/>
            <person name="Dalisay D.S."/>
        </authorList>
    </citation>
    <scope>NUCLEOTIDE SEQUENCE [LARGE SCALE GENOMIC DNA]</scope>
    <source>
        <strain evidence="1 2">M3</strain>
    </source>
</reference>
<accession>A0ABV1MRT3</accession>
<evidence type="ECO:0000313" key="2">
    <source>
        <dbReference type="Proteomes" id="UP001478862"/>
    </source>
</evidence>
<dbReference type="Proteomes" id="UP001478862">
    <property type="component" value="Unassembled WGS sequence"/>
</dbReference>
<dbReference type="EMBL" id="JBEGDG010000007">
    <property type="protein sequence ID" value="MEQ6355228.1"/>
    <property type="molecule type" value="Genomic_DNA"/>
</dbReference>
<gene>
    <name evidence="1" type="ORF">ABNX05_11420</name>
</gene>
<evidence type="ECO:0000313" key="1">
    <source>
        <dbReference type="EMBL" id="MEQ6355228.1"/>
    </source>
</evidence>
<name>A0ABV1MRT3_9BACI</name>